<evidence type="ECO:0000256" key="2">
    <source>
        <dbReference type="ARBA" id="ARBA00023125"/>
    </source>
</evidence>
<evidence type="ECO:0000256" key="1">
    <source>
        <dbReference type="ARBA" id="ARBA00004123"/>
    </source>
</evidence>
<evidence type="ECO:0000259" key="6">
    <source>
        <dbReference type="Pfam" id="PF09734"/>
    </source>
</evidence>
<comment type="subcellular location">
    <subcellularLocation>
        <location evidence="1">Nucleus</location>
    </subcellularLocation>
</comment>
<dbReference type="Pfam" id="PF17682">
    <property type="entry name" value="Tau95_N"/>
    <property type="match status" value="1"/>
</dbReference>
<dbReference type="PANTHER" id="PTHR13230:SF5">
    <property type="entry name" value="GENERAL TRANSCRIPTION FACTOR 3C POLYPEPTIDE 5"/>
    <property type="match status" value="1"/>
</dbReference>
<dbReference type="InterPro" id="IPR019136">
    <property type="entry name" value="TF_IIIC_su-5_HTH"/>
</dbReference>
<feature type="compositionally biased region" description="Polar residues" evidence="5">
    <location>
        <begin position="7"/>
        <end position="18"/>
    </location>
</feature>
<sequence>MEDSNDAEASTLTKSQKCAPTHELPTAHIYSIEYPGYVRPESVSRAIHSLGGQSSIDRAFRRSAPREDSLFELNLRPDNPFSHPLLGDLVPTNNILLRVVKRKLKKRPPPNDGDDGAETVEGEYTAVAVGVIPKTARFRSMADFQYQPAQDDPLSKLRGAMATLDVDGIRGYHFPQETEDYTTDDPSAMDVDIDPQLVGRSHPEAQHSTQRSNLRLFPPPIFSRQGIPQNYNFKANPMSTVTTFVDEKTGEEEERLINKGRWKGFGPTSVSFAEKGVPTKPPSNVEEVRNQYDQSLVQKLEELFRTRPIWTRAALLNQFTPAQAREIQNSKVLLPLTCYVFGDGPWRDTMVRFGFDPRQDPQARFYQKLYFRNLNHPIGRASVVSRRREGRTSVVPINRSSAEQARDDRRSHIFDGVTLSSDTAAFQLCDITDPMLKEMIDEEEDIRESCNERDGWFTSRALERIKAVLRHKFFALLEDYVATDEECLKLLEQQEGTKAIRPFARRPRPGKHNMAKGAMPVEDAAVHLSTPTLLSR</sequence>
<keyword evidence="4" id="KW-0539">Nucleus</keyword>
<comment type="caution">
    <text evidence="8">The sequence shown here is derived from an EMBL/GenBank/DDBJ whole genome shotgun (WGS) entry which is preliminary data.</text>
</comment>
<dbReference type="Pfam" id="PF09734">
    <property type="entry name" value="Tau95"/>
    <property type="match status" value="1"/>
</dbReference>
<accession>A0A9P5N255</accession>
<dbReference type="PANTHER" id="PTHR13230">
    <property type="entry name" value="GENERAL TRANSCRIPTION FACTOR IIIC, POLYPEPTIDE 5"/>
    <property type="match status" value="1"/>
</dbReference>
<organism evidence="8 9">
    <name type="scientific">Russula ochroleuca</name>
    <dbReference type="NCBI Taxonomy" id="152965"/>
    <lineage>
        <taxon>Eukaryota</taxon>
        <taxon>Fungi</taxon>
        <taxon>Dikarya</taxon>
        <taxon>Basidiomycota</taxon>
        <taxon>Agaricomycotina</taxon>
        <taxon>Agaricomycetes</taxon>
        <taxon>Russulales</taxon>
        <taxon>Russulaceae</taxon>
        <taxon>Russula</taxon>
    </lineage>
</organism>
<feature type="region of interest" description="Disordered" evidence="5">
    <location>
        <begin position="1"/>
        <end position="20"/>
    </location>
</feature>
<protein>
    <submittedName>
        <fullName evidence="8">RNA polymerase III transcription factor IIIC subunit-domain-containing protein</fullName>
    </submittedName>
</protein>
<dbReference type="GO" id="GO:0001002">
    <property type="term" value="F:RNA polymerase III type 1 promoter sequence-specific DNA binding"/>
    <property type="evidence" value="ECO:0007669"/>
    <property type="project" value="TreeGrafter"/>
</dbReference>
<dbReference type="AlphaFoldDB" id="A0A9P5N255"/>
<feature type="domain" description="Transcription factor IIIC subunit 5 HTH" evidence="6">
    <location>
        <begin position="216"/>
        <end position="372"/>
    </location>
</feature>
<evidence type="ECO:0000313" key="9">
    <source>
        <dbReference type="Proteomes" id="UP000759537"/>
    </source>
</evidence>
<keyword evidence="9" id="KW-1185">Reference proteome</keyword>
<dbReference type="OrthoDB" id="5598268at2759"/>
<gene>
    <name evidence="8" type="ORF">DFH94DRAFT_624020</name>
</gene>
<evidence type="ECO:0000259" key="7">
    <source>
        <dbReference type="Pfam" id="PF17682"/>
    </source>
</evidence>
<proteinExistence type="predicted"/>
<evidence type="ECO:0000256" key="4">
    <source>
        <dbReference type="ARBA" id="ARBA00023242"/>
    </source>
</evidence>
<feature type="domain" description="Transcription factor IIIC subunit Tfc1/Sfc1 triple barrel" evidence="7">
    <location>
        <begin position="30"/>
        <end position="147"/>
    </location>
</feature>
<dbReference type="GO" id="GO:0006384">
    <property type="term" value="P:transcription initiation at RNA polymerase III promoter"/>
    <property type="evidence" value="ECO:0007669"/>
    <property type="project" value="InterPro"/>
</dbReference>
<dbReference type="InterPro" id="IPR040454">
    <property type="entry name" value="TF_IIIC_Tfc1/Sfc1"/>
</dbReference>
<keyword evidence="2" id="KW-0238">DNA-binding</keyword>
<dbReference type="GO" id="GO:0000127">
    <property type="term" value="C:transcription factor TFIIIC complex"/>
    <property type="evidence" value="ECO:0007669"/>
    <property type="project" value="InterPro"/>
</dbReference>
<dbReference type="InterPro" id="IPR042536">
    <property type="entry name" value="TFIIIC_tauA_Sfc1"/>
</dbReference>
<reference evidence="8" key="2">
    <citation type="journal article" date="2020" name="Nat. Commun.">
        <title>Large-scale genome sequencing of mycorrhizal fungi provides insights into the early evolution of symbiotic traits.</title>
        <authorList>
            <person name="Miyauchi S."/>
            <person name="Kiss E."/>
            <person name="Kuo A."/>
            <person name="Drula E."/>
            <person name="Kohler A."/>
            <person name="Sanchez-Garcia M."/>
            <person name="Morin E."/>
            <person name="Andreopoulos B."/>
            <person name="Barry K.W."/>
            <person name="Bonito G."/>
            <person name="Buee M."/>
            <person name="Carver A."/>
            <person name="Chen C."/>
            <person name="Cichocki N."/>
            <person name="Clum A."/>
            <person name="Culley D."/>
            <person name="Crous P.W."/>
            <person name="Fauchery L."/>
            <person name="Girlanda M."/>
            <person name="Hayes R.D."/>
            <person name="Keri Z."/>
            <person name="LaButti K."/>
            <person name="Lipzen A."/>
            <person name="Lombard V."/>
            <person name="Magnuson J."/>
            <person name="Maillard F."/>
            <person name="Murat C."/>
            <person name="Nolan M."/>
            <person name="Ohm R.A."/>
            <person name="Pangilinan J."/>
            <person name="Pereira M.F."/>
            <person name="Perotto S."/>
            <person name="Peter M."/>
            <person name="Pfister S."/>
            <person name="Riley R."/>
            <person name="Sitrit Y."/>
            <person name="Stielow J.B."/>
            <person name="Szollosi G."/>
            <person name="Zifcakova L."/>
            <person name="Stursova M."/>
            <person name="Spatafora J.W."/>
            <person name="Tedersoo L."/>
            <person name="Vaario L.M."/>
            <person name="Yamada A."/>
            <person name="Yan M."/>
            <person name="Wang P."/>
            <person name="Xu J."/>
            <person name="Bruns T."/>
            <person name="Baldrian P."/>
            <person name="Vilgalys R."/>
            <person name="Dunand C."/>
            <person name="Henrissat B."/>
            <person name="Grigoriev I.V."/>
            <person name="Hibbett D."/>
            <person name="Nagy L.G."/>
            <person name="Martin F.M."/>
        </authorList>
    </citation>
    <scope>NUCLEOTIDE SEQUENCE</scope>
    <source>
        <strain evidence="8">Prilba</strain>
    </source>
</reference>
<dbReference type="GO" id="GO:0001003">
    <property type="term" value="F:RNA polymerase III type 2 promoter sequence-specific DNA binding"/>
    <property type="evidence" value="ECO:0007669"/>
    <property type="project" value="TreeGrafter"/>
</dbReference>
<name>A0A9P5N255_9AGAM</name>
<dbReference type="Gene3D" id="3.30.200.160">
    <property type="entry name" value="TFIIIC, subcomplex tauA, subunit Sfc1, barrel domain"/>
    <property type="match status" value="1"/>
</dbReference>
<evidence type="ECO:0000256" key="5">
    <source>
        <dbReference type="SAM" id="MobiDB-lite"/>
    </source>
</evidence>
<dbReference type="InterPro" id="IPR041499">
    <property type="entry name" value="Tfc1/Sfc1_N"/>
</dbReference>
<reference evidence="8" key="1">
    <citation type="submission" date="2019-10" db="EMBL/GenBank/DDBJ databases">
        <authorList>
            <consortium name="DOE Joint Genome Institute"/>
            <person name="Kuo A."/>
            <person name="Miyauchi S."/>
            <person name="Kiss E."/>
            <person name="Drula E."/>
            <person name="Kohler A."/>
            <person name="Sanchez-Garcia M."/>
            <person name="Andreopoulos B."/>
            <person name="Barry K.W."/>
            <person name="Bonito G."/>
            <person name="Buee M."/>
            <person name="Carver A."/>
            <person name="Chen C."/>
            <person name="Cichocki N."/>
            <person name="Clum A."/>
            <person name="Culley D."/>
            <person name="Crous P.W."/>
            <person name="Fauchery L."/>
            <person name="Girlanda M."/>
            <person name="Hayes R."/>
            <person name="Keri Z."/>
            <person name="LaButti K."/>
            <person name="Lipzen A."/>
            <person name="Lombard V."/>
            <person name="Magnuson J."/>
            <person name="Maillard F."/>
            <person name="Morin E."/>
            <person name="Murat C."/>
            <person name="Nolan M."/>
            <person name="Ohm R."/>
            <person name="Pangilinan J."/>
            <person name="Pereira M."/>
            <person name="Perotto S."/>
            <person name="Peter M."/>
            <person name="Riley R."/>
            <person name="Sitrit Y."/>
            <person name="Stielow B."/>
            <person name="Szollosi G."/>
            <person name="Zifcakova L."/>
            <person name="Stursova M."/>
            <person name="Spatafora J.W."/>
            <person name="Tedersoo L."/>
            <person name="Vaario L.-M."/>
            <person name="Yamada A."/>
            <person name="Yan M."/>
            <person name="Wang P."/>
            <person name="Xu J."/>
            <person name="Bruns T."/>
            <person name="Baldrian P."/>
            <person name="Vilgalys R."/>
            <person name="Henrissat B."/>
            <person name="Grigoriev I.V."/>
            <person name="Hibbett D."/>
            <person name="Nagy L.G."/>
            <person name="Martin F.M."/>
        </authorList>
    </citation>
    <scope>NUCLEOTIDE SEQUENCE</scope>
    <source>
        <strain evidence="8">Prilba</strain>
    </source>
</reference>
<keyword evidence="3" id="KW-0804">Transcription</keyword>
<feature type="region of interest" description="Disordered" evidence="5">
    <location>
        <begin position="503"/>
        <end position="522"/>
    </location>
</feature>
<dbReference type="Proteomes" id="UP000759537">
    <property type="component" value="Unassembled WGS sequence"/>
</dbReference>
<dbReference type="EMBL" id="WHVB01000003">
    <property type="protein sequence ID" value="KAF8484491.1"/>
    <property type="molecule type" value="Genomic_DNA"/>
</dbReference>
<evidence type="ECO:0000313" key="8">
    <source>
        <dbReference type="EMBL" id="KAF8484491.1"/>
    </source>
</evidence>
<feature type="compositionally biased region" description="Basic residues" evidence="5">
    <location>
        <begin position="503"/>
        <end position="514"/>
    </location>
</feature>
<dbReference type="GO" id="GO:0005634">
    <property type="term" value="C:nucleus"/>
    <property type="evidence" value="ECO:0007669"/>
    <property type="project" value="UniProtKB-SubCell"/>
</dbReference>
<evidence type="ECO:0000256" key="3">
    <source>
        <dbReference type="ARBA" id="ARBA00023163"/>
    </source>
</evidence>